<keyword evidence="8" id="KW-1015">Disulfide bond</keyword>
<keyword evidence="4" id="KW-0574">Periplasm</keyword>
<comment type="caution">
    <text evidence="11">The sequence shown here is derived from an EMBL/GenBank/DDBJ whole genome shotgun (WGS) entry which is preliminary data.</text>
</comment>
<sequence>MFARALALALALGFVGLSTAPATAQVAAKDLFGRAKDPAPLAARAIGSYARGCLAGAMPLPVDGPAWQVMRLSRNRNWGHPVLISLIERIAVGARSEGWNGLLVGDLAQPRGGPMTSGHASHQIGLDADIWLTPMPGRTLSATEREEISATSMLKDGVREVDPKRFTPAHAALIRRAAKQPETERIFVHPAIKKALCDFAGSDRGWLRTVRPWWGHYYHFHVRIACPSGSSGCKNQDPPPPGDGCGKELDWWLSDEPWTPAKPGTKPKPKPPLTMADLPQECRMVVDASAPAAPLANTPLPRPRP</sequence>
<dbReference type="GO" id="GO:0030288">
    <property type="term" value="C:outer membrane-bounded periplasmic space"/>
    <property type="evidence" value="ECO:0007669"/>
    <property type="project" value="InterPro"/>
</dbReference>
<feature type="disulfide bond" evidence="8">
    <location>
        <begin position="226"/>
        <end position="233"/>
    </location>
</feature>
<gene>
    <name evidence="11" type="primary">mepA</name>
    <name evidence="11" type="ORF">MUB46_16915</name>
</gene>
<evidence type="ECO:0000256" key="6">
    <source>
        <dbReference type="ARBA" id="ARBA00022833"/>
    </source>
</evidence>
<keyword evidence="7" id="KW-0482">Metalloprotease</keyword>
<evidence type="ECO:0000256" key="1">
    <source>
        <dbReference type="ARBA" id="ARBA00022670"/>
    </source>
</evidence>
<evidence type="ECO:0000256" key="8">
    <source>
        <dbReference type="PIRSR" id="PIRSR018455-2"/>
    </source>
</evidence>
<dbReference type="NCBIfam" id="NF006947">
    <property type="entry name" value="PRK09429.1"/>
    <property type="match status" value="1"/>
</dbReference>
<dbReference type="AlphaFoldDB" id="A0AAW5QZU5"/>
<dbReference type="Proteomes" id="UP001320898">
    <property type="component" value="Unassembled WGS sequence"/>
</dbReference>
<dbReference type="GO" id="GO:0004252">
    <property type="term" value="F:serine-type endopeptidase activity"/>
    <property type="evidence" value="ECO:0007669"/>
    <property type="project" value="InterPro"/>
</dbReference>
<protein>
    <submittedName>
        <fullName evidence="11">Penicillin-insensitive murein endopeptidase</fullName>
        <ecNumber evidence="11">3.4.-.-</ecNumber>
    </submittedName>
</protein>
<evidence type="ECO:0000256" key="3">
    <source>
        <dbReference type="ARBA" id="ARBA00022729"/>
    </source>
</evidence>
<dbReference type="GO" id="GO:0008237">
    <property type="term" value="F:metallopeptidase activity"/>
    <property type="evidence" value="ECO:0007669"/>
    <property type="project" value="UniProtKB-KW"/>
</dbReference>
<evidence type="ECO:0000256" key="4">
    <source>
        <dbReference type="ARBA" id="ARBA00022764"/>
    </source>
</evidence>
<keyword evidence="3 10" id="KW-0732">Signal</keyword>
<organism evidence="11 12">
    <name type="scientific">Microbaculum marinisediminis</name>
    <dbReference type="NCBI Taxonomy" id="2931392"/>
    <lineage>
        <taxon>Bacteria</taxon>
        <taxon>Pseudomonadati</taxon>
        <taxon>Pseudomonadota</taxon>
        <taxon>Alphaproteobacteria</taxon>
        <taxon>Hyphomicrobiales</taxon>
        <taxon>Tepidamorphaceae</taxon>
        <taxon>Microbaculum</taxon>
    </lineage>
</organism>
<dbReference type="GO" id="GO:0046872">
    <property type="term" value="F:metal ion binding"/>
    <property type="evidence" value="ECO:0007669"/>
    <property type="project" value="UniProtKB-KW"/>
</dbReference>
<feature type="disulfide bond" evidence="8">
    <location>
        <begin position="53"/>
        <end position="282"/>
    </location>
</feature>
<keyword evidence="2" id="KW-0479">Metal-binding</keyword>
<feature type="disulfide bond" evidence="8">
    <location>
        <begin position="197"/>
        <end position="245"/>
    </location>
</feature>
<keyword evidence="5 11" id="KW-0378">Hydrolase</keyword>
<keyword evidence="1" id="KW-0645">Protease</keyword>
<dbReference type="SUPFAM" id="SSF55166">
    <property type="entry name" value="Hedgehog/DD-peptidase"/>
    <property type="match status" value="1"/>
</dbReference>
<feature type="region of interest" description="Disordered" evidence="9">
    <location>
        <begin position="254"/>
        <end position="276"/>
    </location>
</feature>
<evidence type="ECO:0000256" key="5">
    <source>
        <dbReference type="ARBA" id="ARBA00022801"/>
    </source>
</evidence>
<evidence type="ECO:0000256" key="9">
    <source>
        <dbReference type="SAM" id="MobiDB-lite"/>
    </source>
</evidence>
<feature type="signal peptide" evidence="10">
    <location>
        <begin position="1"/>
        <end position="24"/>
    </location>
</feature>
<keyword evidence="6" id="KW-0862">Zinc</keyword>
<dbReference type="EC" id="3.4.-.-" evidence="11"/>
<feature type="chain" id="PRO_5044003386" evidence="10">
    <location>
        <begin position="25"/>
        <end position="305"/>
    </location>
</feature>
<dbReference type="EMBL" id="JALIDZ010000007">
    <property type="protein sequence ID" value="MCT8973545.1"/>
    <property type="molecule type" value="Genomic_DNA"/>
</dbReference>
<accession>A0AAW5QZU5</accession>
<dbReference type="InterPro" id="IPR009045">
    <property type="entry name" value="Zn_M74/Hedgehog-like"/>
</dbReference>
<dbReference type="PIRSF" id="PIRSF018455">
    <property type="entry name" value="MepA"/>
    <property type="match status" value="1"/>
</dbReference>
<proteinExistence type="predicted"/>
<reference evidence="11 12" key="1">
    <citation type="submission" date="2022-04" db="EMBL/GenBank/DDBJ databases">
        <authorList>
            <person name="Ye Y.-Q."/>
            <person name="Du Z.-J."/>
        </authorList>
    </citation>
    <scope>NUCLEOTIDE SEQUENCE [LARGE SCALE GENOMIC DNA]</scope>
    <source>
        <strain evidence="11 12">A6E488</strain>
    </source>
</reference>
<dbReference type="Gene3D" id="3.30.1380.10">
    <property type="match status" value="1"/>
</dbReference>
<evidence type="ECO:0000256" key="7">
    <source>
        <dbReference type="ARBA" id="ARBA00023049"/>
    </source>
</evidence>
<evidence type="ECO:0000256" key="2">
    <source>
        <dbReference type="ARBA" id="ARBA00022723"/>
    </source>
</evidence>
<keyword evidence="12" id="KW-1185">Reference proteome</keyword>
<evidence type="ECO:0000313" key="12">
    <source>
        <dbReference type="Proteomes" id="UP001320898"/>
    </source>
</evidence>
<dbReference type="GO" id="GO:0006508">
    <property type="term" value="P:proteolysis"/>
    <property type="evidence" value="ECO:0007669"/>
    <property type="project" value="UniProtKB-KW"/>
</dbReference>
<evidence type="ECO:0000256" key="10">
    <source>
        <dbReference type="SAM" id="SignalP"/>
    </source>
</evidence>
<dbReference type="InterPro" id="IPR005073">
    <property type="entry name" value="Peptidase_M74"/>
</dbReference>
<evidence type="ECO:0000313" key="11">
    <source>
        <dbReference type="EMBL" id="MCT8973545.1"/>
    </source>
</evidence>
<name>A0AAW5QZU5_9HYPH</name>
<dbReference type="Pfam" id="PF03411">
    <property type="entry name" value="Peptidase_M74"/>
    <property type="match status" value="1"/>
</dbReference>